<dbReference type="CDD" id="cd18888">
    <property type="entry name" value="NUDIX_ADPRase_Nudt5"/>
    <property type="match status" value="1"/>
</dbReference>
<dbReference type="PRINTS" id="PR00502">
    <property type="entry name" value="NUDIXFAMILY"/>
</dbReference>
<dbReference type="Gene3D" id="3.90.79.10">
    <property type="entry name" value="Nucleoside Triphosphate Pyrophosphohydrolase"/>
    <property type="match status" value="1"/>
</dbReference>
<feature type="domain" description="Nudix hydrolase" evidence="3">
    <location>
        <begin position="81"/>
        <end position="217"/>
    </location>
</feature>
<accession>A0A0D2E1S6</accession>
<keyword evidence="1 2" id="KW-0378">Hydrolase</keyword>
<dbReference type="InterPro" id="IPR000086">
    <property type="entry name" value="NUDIX_hydrolase_dom"/>
</dbReference>
<dbReference type="VEuPathDB" id="FungiDB:PV06_01305"/>
<dbReference type="STRING" id="215243.A0A0D2E1S6"/>
<dbReference type="GO" id="GO:0047631">
    <property type="term" value="F:ADP-ribose diphosphatase activity"/>
    <property type="evidence" value="ECO:0007669"/>
    <property type="project" value="TreeGrafter"/>
</dbReference>
<dbReference type="SUPFAM" id="SSF55811">
    <property type="entry name" value="Nudix"/>
    <property type="match status" value="1"/>
</dbReference>
<dbReference type="InterPro" id="IPR015797">
    <property type="entry name" value="NUDIX_hydrolase-like_dom_sf"/>
</dbReference>
<evidence type="ECO:0000256" key="2">
    <source>
        <dbReference type="RuleBase" id="RU003476"/>
    </source>
</evidence>
<dbReference type="EMBL" id="KN847332">
    <property type="protein sequence ID" value="KIW48740.1"/>
    <property type="molecule type" value="Genomic_DNA"/>
</dbReference>
<comment type="similarity">
    <text evidence="2">Belongs to the Nudix hydrolase family.</text>
</comment>
<organism evidence="4 5">
    <name type="scientific">Exophiala oligosperma</name>
    <dbReference type="NCBI Taxonomy" id="215243"/>
    <lineage>
        <taxon>Eukaryota</taxon>
        <taxon>Fungi</taxon>
        <taxon>Dikarya</taxon>
        <taxon>Ascomycota</taxon>
        <taxon>Pezizomycotina</taxon>
        <taxon>Eurotiomycetes</taxon>
        <taxon>Chaetothyriomycetidae</taxon>
        <taxon>Chaetothyriales</taxon>
        <taxon>Herpotrichiellaceae</taxon>
        <taxon>Exophiala</taxon>
    </lineage>
</organism>
<gene>
    <name evidence="4" type="ORF">PV06_01305</name>
</gene>
<dbReference type="GO" id="GO:0019693">
    <property type="term" value="P:ribose phosphate metabolic process"/>
    <property type="evidence" value="ECO:0007669"/>
    <property type="project" value="TreeGrafter"/>
</dbReference>
<name>A0A0D2E1S6_9EURO</name>
<dbReference type="InterPro" id="IPR020476">
    <property type="entry name" value="Nudix_hydrolase"/>
</dbReference>
<dbReference type="GO" id="GO:0005634">
    <property type="term" value="C:nucleus"/>
    <property type="evidence" value="ECO:0007669"/>
    <property type="project" value="TreeGrafter"/>
</dbReference>
<dbReference type="PROSITE" id="PS51462">
    <property type="entry name" value="NUDIX"/>
    <property type="match status" value="1"/>
</dbReference>
<dbReference type="RefSeq" id="XP_016268956.1">
    <property type="nucleotide sequence ID" value="XM_016401903.1"/>
</dbReference>
<dbReference type="HOGENOM" id="CLU_062658_0_0_1"/>
<dbReference type="AlphaFoldDB" id="A0A0D2E1S6"/>
<dbReference type="PROSITE" id="PS00893">
    <property type="entry name" value="NUDIX_BOX"/>
    <property type="match status" value="1"/>
</dbReference>
<dbReference type="GO" id="GO:0006753">
    <property type="term" value="P:nucleoside phosphate metabolic process"/>
    <property type="evidence" value="ECO:0007669"/>
    <property type="project" value="TreeGrafter"/>
</dbReference>
<evidence type="ECO:0000259" key="3">
    <source>
        <dbReference type="PROSITE" id="PS51462"/>
    </source>
</evidence>
<evidence type="ECO:0000256" key="1">
    <source>
        <dbReference type="ARBA" id="ARBA00022801"/>
    </source>
</evidence>
<dbReference type="FunFam" id="3.90.79.10:FF:000016">
    <property type="entry name" value="ADP-sugar pyrophosphatase isoform X1"/>
    <property type="match status" value="1"/>
</dbReference>
<reference evidence="4 5" key="1">
    <citation type="submission" date="2015-01" db="EMBL/GenBank/DDBJ databases">
        <title>The Genome Sequence of Exophiala oligosperma CBS72588.</title>
        <authorList>
            <consortium name="The Broad Institute Genomics Platform"/>
            <person name="Cuomo C."/>
            <person name="de Hoog S."/>
            <person name="Gorbushina A."/>
            <person name="Stielow B."/>
            <person name="Teixiera M."/>
            <person name="Abouelleil A."/>
            <person name="Chapman S.B."/>
            <person name="Priest M."/>
            <person name="Young S.K."/>
            <person name="Wortman J."/>
            <person name="Nusbaum C."/>
            <person name="Birren B."/>
        </authorList>
    </citation>
    <scope>NUCLEOTIDE SEQUENCE [LARGE SCALE GENOMIC DNA]</scope>
    <source>
        <strain evidence="4 5">CBS 72588</strain>
    </source>
</reference>
<dbReference type="Pfam" id="PF00293">
    <property type="entry name" value="NUDIX"/>
    <property type="match status" value="1"/>
</dbReference>
<dbReference type="PANTHER" id="PTHR11839">
    <property type="entry name" value="UDP/ADP-SUGAR PYROPHOSPHATASE"/>
    <property type="match status" value="1"/>
</dbReference>
<evidence type="ECO:0000313" key="5">
    <source>
        <dbReference type="Proteomes" id="UP000053342"/>
    </source>
</evidence>
<dbReference type="InterPro" id="IPR020084">
    <property type="entry name" value="NUDIX_hydrolase_CS"/>
</dbReference>
<dbReference type="PANTHER" id="PTHR11839:SF26">
    <property type="entry name" value="ADP-RIBOSE DIPHOSPHATASE"/>
    <property type="match status" value="1"/>
</dbReference>
<sequence length="235" mass="26393">MLLFRSNWPRLSRSTPNRTLLFHTFAAMAPKTQEPQIVSVTDLPSAQAKWVGLKKIDFVDQTGTPRSWEIAVRKTTSKSGVDAVAMGNIFVHPLKPPSTMLVIQYRPPIGKYTIEWPAGLIDENETPEEAAVREMKEETGYEGKILNTGPVLSSDPGMTNATLKLVMIEVKLGEQEDMMPDQKLDEGELIERVMVPLSELYDRLIEYSKKDNFMVAGKLFYFAAGMHFAKHGGYI</sequence>
<dbReference type="Proteomes" id="UP000053342">
    <property type="component" value="Unassembled WGS sequence"/>
</dbReference>
<dbReference type="GeneID" id="27353379"/>
<dbReference type="OrthoDB" id="10249920at2759"/>
<protein>
    <recommendedName>
        <fullName evidence="3">Nudix hydrolase domain-containing protein</fullName>
    </recommendedName>
</protein>
<proteinExistence type="inferred from homology"/>
<evidence type="ECO:0000313" key="4">
    <source>
        <dbReference type="EMBL" id="KIW48740.1"/>
    </source>
</evidence>
<keyword evidence="5" id="KW-1185">Reference proteome</keyword>